<evidence type="ECO:0000256" key="3">
    <source>
        <dbReference type="PROSITE-ProRule" id="PRU00023"/>
    </source>
</evidence>
<dbReference type="SMART" id="SM00248">
    <property type="entry name" value="ANK"/>
    <property type="match status" value="2"/>
</dbReference>
<name>A0A1R0H8T4_9FUNG</name>
<evidence type="ECO:0000313" key="5">
    <source>
        <dbReference type="Proteomes" id="UP000187455"/>
    </source>
</evidence>
<comment type="caution">
    <text evidence="4">The sequence shown here is derived from an EMBL/GenBank/DDBJ whole genome shotgun (WGS) entry which is preliminary data.</text>
</comment>
<keyword evidence="2 3" id="KW-0040">ANK repeat</keyword>
<protein>
    <submittedName>
        <fullName evidence="4">Ankyrin repeat-containing protein</fullName>
    </submittedName>
</protein>
<proteinExistence type="predicted"/>
<dbReference type="Proteomes" id="UP000187455">
    <property type="component" value="Unassembled WGS sequence"/>
</dbReference>
<organism evidence="4 5">
    <name type="scientific">Smittium mucronatum</name>
    <dbReference type="NCBI Taxonomy" id="133383"/>
    <lineage>
        <taxon>Eukaryota</taxon>
        <taxon>Fungi</taxon>
        <taxon>Fungi incertae sedis</taxon>
        <taxon>Zoopagomycota</taxon>
        <taxon>Kickxellomycotina</taxon>
        <taxon>Harpellomycetes</taxon>
        <taxon>Harpellales</taxon>
        <taxon>Legeriomycetaceae</taxon>
        <taxon>Smittium</taxon>
    </lineage>
</organism>
<dbReference type="AlphaFoldDB" id="A0A1R0H8T4"/>
<accession>A0A1R0H8T4</accession>
<feature type="repeat" description="ANK" evidence="3">
    <location>
        <begin position="34"/>
        <end position="66"/>
    </location>
</feature>
<dbReference type="Pfam" id="PF12796">
    <property type="entry name" value="Ank_2"/>
    <property type="match status" value="1"/>
</dbReference>
<dbReference type="OrthoDB" id="19174at2759"/>
<dbReference type="EMBL" id="LSSL01000070">
    <property type="protein sequence ID" value="OLY85569.1"/>
    <property type="molecule type" value="Genomic_DNA"/>
</dbReference>
<dbReference type="PROSITE" id="PS50297">
    <property type="entry name" value="ANK_REP_REGION"/>
    <property type="match status" value="1"/>
</dbReference>
<evidence type="ECO:0000256" key="2">
    <source>
        <dbReference type="ARBA" id="ARBA00023043"/>
    </source>
</evidence>
<evidence type="ECO:0000256" key="1">
    <source>
        <dbReference type="ARBA" id="ARBA00022737"/>
    </source>
</evidence>
<reference evidence="4 5" key="1">
    <citation type="journal article" date="2016" name="Mol. Biol. Evol.">
        <title>Genome-Wide Survey of Gut Fungi (Harpellales) Reveals the First Horizontally Transferred Ubiquitin Gene from a Mosquito Host.</title>
        <authorList>
            <person name="Wang Y."/>
            <person name="White M.M."/>
            <person name="Kvist S."/>
            <person name="Moncalvo J.M."/>
        </authorList>
    </citation>
    <scope>NUCLEOTIDE SEQUENCE [LARGE SCALE GENOMIC DNA]</scope>
    <source>
        <strain evidence="4 5">ALG-7-W6</strain>
    </source>
</reference>
<keyword evidence="1" id="KW-0677">Repeat</keyword>
<sequence>MAENIWLAISESDIGRVKEFVDNKTFSVDSQDDYGYSPLHAAASWKNPEIVEYLLEKGANVAITDNDGDTPLHTCEDIECALLLLKAGADPKVQNKSGINKKRMDLAIESVMENEEYSVAKAICEYSGIPYEDPTLKPEEKKIEAAEVEREIKDDVNLDEIQVDIGEMSSDPLANVLNVEGLLSEETLNEIMSYIFNNPEGLDFNDEEAIKARVSEYLIQNLSKKNTTF</sequence>
<dbReference type="PROSITE" id="PS50088">
    <property type="entry name" value="ANK_REPEAT"/>
    <property type="match status" value="1"/>
</dbReference>
<dbReference type="InterPro" id="IPR036770">
    <property type="entry name" value="Ankyrin_rpt-contain_sf"/>
</dbReference>
<dbReference type="PANTHER" id="PTHR24171">
    <property type="entry name" value="ANKYRIN REPEAT DOMAIN-CONTAINING PROTEIN 39-RELATED"/>
    <property type="match status" value="1"/>
</dbReference>
<dbReference type="Gene3D" id="1.25.40.20">
    <property type="entry name" value="Ankyrin repeat-containing domain"/>
    <property type="match status" value="1"/>
</dbReference>
<gene>
    <name evidence="4" type="ORF">AYI68_g235</name>
</gene>
<dbReference type="InterPro" id="IPR002110">
    <property type="entry name" value="Ankyrin_rpt"/>
</dbReference>
<dbReference type="STRING" id="133383.A0A1R0H8T4"/>
<dbReference type="SUPFAM" id="SSF48403">
    <property type="entry name" value="Ankyrin repeat"/>
    <property type="match status" value="1"/>
</dbReference>
<keyword evidence="5" id="KW-1185">Reference proteome</keyword>
<evidence type="ECO:0000313" key="4">
    <source>
        <dbReference type="EMBL" id="OLY85569.1"/>
    </source>
</evidence>